<accession>A0A484NN41</accession>
<reference evidence="1 2" key="1">
    <citation type="submission" date="2018-04" db="EMBL/GenBank/DDBJ databases">
        <authorList>
            <person name="Vogel A."/>
        </authorList>
    </citation>
    <scope>NUCLEOTIDE SEQUENCE [LARGE SCALE GENOMIC DNA]</scope>
</reference>
<name>A0A484NN41_9ASTE</name>
<dbReference type="GO" id="GO:0016279">
    <property type="term" value="F:protein-lysine N-methyltransferase activity"/>
    <property type="evidence" value="ECO:0007669"/>
    <property type="project" value="TreeGrafter"/>
</dbReference>
<proteinExistence type="predicted"/>
<dbReference type="EMBL" id="OOIL02006839">
    <property type="protein sequence ID" value="VFR02666.1"/>
    <property type="molecule type" value="Genomic_DNA"/>
</dbReference>
<dbReference type="Proteomes" id="UP000595140">
    <property type="component" value="Unassembled WGS sequence"/>
</dbReference>
<organism evidence="1 2">
    <name type="scientific">Cuscuta campestris</name>
    <dbReference type="NCBI Taxonomy" id="132261"/>
    <lineage>
        <taxon>Eukaryota</taxon>
        <taxon>Viridiplantae</taxon>
        <taxon>Streptophyta</taxon>
        <taxon>Embryophyta</taxon>
        <taxon>Tracheophyta</taxon>
        <taxon>Spermatophyta</taxon>
        <taxon>Magnoliopsida</taxon>
        <taxon>eudicotyledons</taxon>
        <taxon>Gunneridae</taxon>
        <taxon>Pentapetalae</taxon>
        <taxon>asterids</taxon>
        <taxon>lamiids</taxon>
        <taxon>Solanales</taxon>
        <taxon>Convolvulaceae</taxon>
        <taxon>Cuscuteae</taxon>
        <taxon>Cuscuta</taxon>
        <taxon>Cuscuta subgen. Grammica</taxon>
        <taxon>Cuscuta sect. Cleistogrammica</taxon>
    </lineage>
</organism>
<dbReference type="InterPro" id="IPR046341">
    <property type="entry name" value="SET_dom_sf"/>
</dbReference>
<protein>
    <recommendedName>
        <fullName evidence="3">SET domain-containing protein</fullName>
    </recommendedName>
</protein>
<dbReference type="PANTHER" id="PTHR13271">
    <property type="entry name" value="UNCHARACTERIZED PUTATIVE METHYLTRANSFERASE"/>
    <property type="match status" value="1"/>
</dbReference>
<dbReference type="CDD" id="cd10527">
    <property type="entry name" value="SET_LSMT"/>
    <property type="match status" value="1"/>
</dbReference>
<dbReference type="InterPro" id="IPR050600">
    <property type="entry name" value="SETD3_SETD6_MTase"/>
</dbReference>
<sequence>MEIDKCSANDAAQADAPNILLNLELPTNDLWFKKKKKLLEDIGFNPSGPVCLQSFATADQLKSALTVILQRARIINLDELELYFGGDNPNNLVGFNSSRNELEALRSVLAAIDEASPNSEHATAVALLDLRQAIVDLLCEFSFKIREDTKICAEKRIEKENSLLQWGESNGVKSKLRIACLSFGVESIMALDGTLLLEEIVQAKEHLRLQYDELFPALFNDHPDLFPPEFYTWEKFLWACELWYSNSMKIMFSDGMLRTCLIPIAGFLNHSTSPHILHYGRVDSTTNTINFPLSRPCSTGEQCFLSYGNLSSSHLLTFYGFLPQLVNPYDVIPLDIDTAMDEGDGDGELAPEWTSHMVRGTWFSKNHEIFHYGLPFPLLDHMRKARNPLFTETTLMPENLKIELEMLRDLLQTFEVMMESLGDVDADDMSNATWDVKLACEFKNLQRRIVSSIVTSCKTGCELLECELQKHLCCSIVVDI</sequence>
<evidence type="ECO:0008006" key="3">
    <source>
        <dbReference type="Google" id="ProtNLM"/>
    </source>
</evidence>
<dbReference type="OrthoDB" id="341421at2759"/>
<dbReference type="AlphaFoldDB" id="A0A484NN41"/>
<keyword evidence="2" id="KW-1185">Reference proteome</keyword>
<dbReference type="PANTHER" id="PTHR13271:SF103">
    <property type="entry name" value="N-METHYLTRANSFERASE DOMAIN AND SET DOMAIN CONTAINING PROTEIN-RELATED"/>
    <property type="match status" value="1"/>
</dbReference>
<dbReference type="Gene3D" id="3.90.1410.10">
    <property type="entry name" value="set domain protein methyltransferase, domain 1"/>
    <property type="match status" value="1"/>
</dbReference>
<evidence type="ECO:0000313" key="2">
    <source>
        <dbReference type="Proteomes" id="UP000595140"/>
    </source>
</evidence>
<dbReference type="SUPFAM" id="SSF82199">
    <property type="entry name" value="SET domain"/>
    <property type="match status" value="1"/>
</dbReference>
<gene>
    <name evidence="1" type="ORF">CCAM_LOCUS44441</name>
</gene>
<evidence type="ECO:0000313" key="1">
    <source>
        <dbReference type="EMBL" id="VFR02666.1"/>
    </source>
</evidence>